<dbReference type="EMBL" id="BMZD01000002">
    <property type="protein sequence ID" value="GGZ90541.1"/>
    <property type="molecule type" value="Genomic_DNA"/>
</dbReference>
<protein>
    <submittedName>
        <fullName evidence="1">Uncharacterized protein</fullName>
    </submittedName>
</protein>
<reference evidence="1" key="2">
    <citation type="submission" date="2020-09" db="EMBL/GenBank/DDBJ databases">
        <authorList>
            <person name="Sun Q."/>
            <person name="Kim S."/>
        </authorList>
    </citation>
    <scope>NUCLEOTIDE SEQUENCE</scope>
    <source>
        <strain evidence="1">KCTC 32422</strain>
    </source>
</reference>
<keyword evidence="2" id="KW-1185">Reference proteome</keyword>
<organism evidence="1 2">
    <name type="scientific">Novosphingobium arvoryzae</name>
    <dbReference type="NCBI Taxonomy" id="1256514"/>
    <lineage>
        <taxon>Bacteria</taxon>
        <taxon>Pseudomonadati</taxon>
        <taxon>Pseudomonadota</taxon>
        <taxon>Alphaproteobacteria</taxon>
        <taxon>Sphingomonadales</taxon>
        <taxon>Sphingomonadaceae</taxon>
        <taxon>Novosphingobium</taxon>
    </lineage>
</organism>
<accession>A0A918RB27</accession>
<gene>
    <name evidence="1" type="ORF">GCM10011617_06860</name>
</gene>
<sequence length="50" mass="5696">MAMKQYRLWVRVSLYQTTHTIITADNDMAAKQLGEAMFGKGNVLNYTRAS</sequence>
<name>A0A918RB27_9SPHN</name>
<comment type="caution">
    <text evidence="1">The sequence shown here is derived from an EMBL/GenBank/DDBJ whole genome shotgun (WGS) entry which is preliminary data.</text>
</comment>
<evidence type="ECO:0000313" key="1">
    <source>
        <dbReference type="EMBL" id="GGZ90541.1"/>
    </source>
</evidence>
<proteinExistence type="predicted"/>
<reference evidence="1" key="1">
    <citation type="journal article" date="2014" name="Int. J. Syst. Evol. Microbiol.">
        <title>Complete genome sequence of Corynebacterium casei LMG S-19264T (=DSM 44701T), isolated from a smear-ripened cheese.</title>
        <authorList>
            <consortium name="US DOE Joint Genome Institute (JGI-PGF)"/>
            <person name="Walter F."/>
            <person name="Albersmeier A."/>
            <person name="Kalinowski J."/>
            <person name="Ruckert C."/>
        </authorList>
    </citation>
    <scope>NUCLEOTIDE SEQUENCE</scope>
    <source>
        <strain evidence="1">KCTC 32422</strain>
    </source>
</reference>
<dbReference type="AlphaFoldDB" id="A0A918RB27"/>
<evidence type="ECO:0000313" key="2">
    <source>
        <dbReference type="Proteomes" id="UP000634139"/>
    </source>
</evidence>
<dbReference type="Proteomes" id="UP000634139">
    <property type="component" value="Unassembled WGS sequence"/>
</dbReference>